<evidence type="ECO:0000256" key="4">
    <source>
        <dbReference type="SAM" id="SignalP"/>
    </source>
</evidence>
<dbReference type="OrthoDB" id="8478823at2"/>
<accession>A0A1G7Y2V3</accession>
<dbReference type="SMART" id="SM00935">
    <property type="entry name" value="OmpH"/>
    <property type="match status" value="1"/>
</dbReference>
<evidence type="ECO:0000256" key="1">
    <source>
        <dbReference type="ARBA" id="ARBA00009091"/>
    </source>
</evidence>
<dbReference type="EMBL" id="FNCV01000003">
    <property type="protein sequence ID" value="SDG90729.1"/>
    <property type="molecule type" value="Genomic_DNA"/>
</dbReference>
<dbReference type="Pfam" id="PF03938">
    <property type="entry name" value="OmpH"/>
    <property type="match status" value="1"/>
</dbReference>
<sequence length="208" mass="22918">MTLMVPASSRPGRRTSVSRALVAALIALPLLLAAQGATAQQASQPPGPVVGVLDMQRVLREAGAAKQARADRERYASQYKAEVSEQEKSLRAADQELARQRTVLAPEAFNEKRKEFQQRLAQFQRDVQARRRNLERAMAEAMSEIQRAVVTATDEAATQRGVNLVLYRSQVFMFSDQMDLTPTVLEKVNRQLPSVAFPDPATMAPGGN</sequence>
<dbReference type="PANTHER" id="PTHR35089:SF1">
    <property type="entry name" value="CHAPERONE PROTEIN SKP"/>
    <property type="match status" value="1"/>
</dbReference>
<dbReference type="Gene3D" id="3.30.910.20">
    <property type="entry name" value="Skp domain"/>
    <property type="match status" value="1"/>
</dbReference>
<dbReference type="InterPro" id="IPR024930">
    <property type="entry name" value="Skp_dom_sf"/>
</dbReference>
<proteinExistence type="inferred from homology"/>
<keyword evidence="3" id="KW-0175">Coiled coil</keyword>
<gene>
    <name evidence="5" type="ORF">SAMN05421742_103172</name>
</gene>
<dbReference type="STRING" id="83401.SAMN05421742_103172"/>
<dbReference type="GO" id="GO:0051082">
    <property type="term" value="F:unfolded protein binding"/>
    <property type="evidence" value="ECO:0007669"/>
    <property type="project" value="InterPro"/>
</dbReference>
<comment type="similarity">
    <text evidence="1">Belongs to the Skp family.</text>
</comment>
<evidence type="ECO:0000256" key="2">
    <source>
        <dbReference type="ARBA" id="ARBA00022729"/>
    </source>
</evidence>
<protein>
    <submittedName>
        <fullName evidence="5">Chaperone for outer membrane proteins, Skp family</fullName>
    </submittedName>
</protein>
<dbReference type="AlphaFoldDB" id="A0A1G7Y2V3"/>
<dbReference type="GO" id="GO:0005829">
    <property type="term" value="C:cytosol"/>
    <property type="evidence" value="ECO:0007669"/>
    <property type="project" value="TreeGrafter"/>
</dbReference>
<dbReference type="PANTHER" id="PTHR35089">
    <property type="entry name" value="CHAPERONE PROTEIN SKP"/>
    <property type="match status" value="1"/>
</dbReference>
<evidence type="ECO:0000256" key="3">
    <source>
        <dbReference type="SAM" id="Coils"/>
    </source>
</evidence>
<reference evidence="6" key="1">
    <citation type="submission" date="2016-10" db="EMBL/GenBank/DDBJ databases">
        <authorList>
            <person name="Varghese N."/>
            <person name="Submissions S."/>
        </authorList>
    </citation>
    <scope>NUCLEOTIDE SEQUENCE [LARGE SCALE GENOMIC DNA]</scope>
    <source>
        <strain evidence="6">930I</strain>
    </source>
</reference>
<feature type="signal peptide" evidence="4">
    <location>
        <begin position="1"/>
        <end position="39"/>
    </location>
</feature>
<dbReference type="Proteomes" id="UP000217076">
    <property type="component" value="Unassembled WGS sequence"/>
</dbReference>
<keyword evidence="2 4" id="KW-0732">Signal</keyword>
<feature type="chain" id="PRO_5011683872" evidence="4">
    <location>
        <begin position="40"/>
        <end position="208"/>
    </location>
</feature>
<dbReference type="InterPro" id="IPR005632">
    <property type="entry name" value="Chaperone_Skp"/>
</dbReference>
<dbReference type="GO" id="GO:0050821">
    <property type="term" value="P:protein stabilization"/>
    <property type="evidence" value="ECO:0007669"/>
    <property type="project" value="TreeGrafter"/>
</dbReference>
<evidence type="ECO:0000313" key="6">
    <source>
        <dbReference type="Proteomes" id="UP000217076"/>
    </source>
</evidence>
<name>A0A1G7Y2V3_9PROT</name>
<keyword evidence="6" id="KW-1185">Reference proteome</keyword>
<dbReference type="SUPFAM" id="SSF111384">
    <property type="entry name" value="OmpH-like"/>
    <property type="match status" value="1"/>
</dbReference>
<organism evidence="5 6">
    <name type="scientific">Roseospirillum parvum</name>
    <dbReference type="NCBI Taxonomy" id="83401"/>
    <lineage>
        <taxon>Bacteria</taxon>
        <taxon>Pseudomonadati</taxon>
        <taxon>Pseudomonadota</taxon>
        <taxon>Alphaproteobacteria</taxon>
        <taxon>Rhodospirillales</taxon>
        <taxon>Rhodospirillaceae</taxon>
        <taxon>Roseospirillum</taxon>
    </lineage>
</organism>
<evidence type="ECO:0000313" key="5">
    <source>
        <dbReference type="EMBL" id="SDG90729.1"/>
    </source>
</evidence>
<feature type="coiled-coil region" evidence="3">
    <location>
        <begin position="76"/>
        <end position="151"/>
    </location>
</feature>